<feature type="region of interest" description="Disordered" evidence="1">
    <location>
        <begin position="1"/>
        <end position="50"/>
    </location>
</feature>
<evidence type="ECO:0000256" key="1">
    <source>
        <dbReference type="SAM" id="MobiDB-lite"/>
    </source>
</evidence>
<comment type="caution">
    <text evidence="2">The sequence shown here is derived from an EMBL/GenBank/DDBJ whole genome shotgun (WGS) entry which is preliminary data.</text>
</comment>
<dbReference type="Proteomes" id="UP000186817">
    <property type="component" value="Unassembled WGS sequence"/>
</dbReference>
<reference evidence="2 3" key="1">
    <citation type="submission" date="2016-02" db="EMBL/GenBank/DDBJ databases">
        <title>Genome analysis of coral dinoflagellate symbionts highlights evolutionary adaptations to a symbiotic lifestyle.</title>
        <authorList>
            <person name="Aranda M."/>
            <person name="Li Y."/>
            <person name="Liew Y.J."/>
            <person name="Baumgarten S."/>
            <person name="Simakov O."/>
            <person name="Wilson M."/>
            <person name="Piel J."/>
            <person name="Ashoor H."/>
            <person name="Bougouffa S."/>
            <person name="Bajic V.B."/>
            <person name="Ryu T."/>
            <person name="Ravasi T."/>
            <person name="Bayer T."/>
            <person name="Micklem G."/>
            <person name="Kim H."/>
            <person name="Bhak J."/>
            <person name="Lajeunesse T.C."/>
            <person name="Voolstra C.R."/>
        </authorList>
    </citation>
    <scope>NUCLEOTIDE SEQUENCE [LARGE SCALE GENOMIC DNA]</scope>
    <source>
        <strain evidence="2 3">CCMP2467</strain>
    </source>
</reference>
<accession>A0A1Q9D8N4</accession>
<feature type="compositionally biased region" description="Low complexity" evidence="1">
    <location>
        <begin position="1"/>
        <end position="23"/>
    </location>
</feature>
<evidence type="ECO:0000313" key="2">
    <source>
        <dbReference type="EMBL" id="OLP91545.1"/>
    </source>
</evidence>
<dbReference type="EMBL" id="LSRX01000661">
    <property type="protein sequence ID" value="OLP91545.1"/>
    <property type="molecule type" value="Genomic_DNA"/>
</dbReference>
<evidence type="ECO:0000313" key="3">
    <source>
        <dbReference type="Proteomes" id="UP000186817"/>
    </source>
</evidence>
<protein>
    <submittedName>
        <fullName evidence="2">Uncharacterized protein</fullName>
    </submittedName>
</protein>
<keyword evidence="3" id="KW-1185">Reference proteome</keyword>
<sequence length="165" mass="18253">MSVVDSTGLSDSDLSDGILGTSSTESTQPRPATQELLAADRKEVTPIPLCPQHRGGTFLRLQERTKTWQKHFDLQETSQEPTTVPVSSVEQPPPEIAPAWLEESAGREQAAQQVEQERWRSQGVEAPLATWVMATLSSNYVFRLLQSMPEAEKSKLVLPFLGQPL</sequence>
<proteinExistence type="predicted"/>
<organism evidence="2 3">
    <name type="scientific">Symbiodinium microadriaticum</name>
    <name type="common">Dinoflagellate</name>
    <name type="synonym">Zooxanthella microadriatica</name>
    <dbReference type="NCBI Taxonomy" id="2951"/>
    <lineage>
        <taxon>Eukaryota</taxon>
        <taxon>Sar</taxon>
        <taxon>Alveolata</taxon>
        <taxon>Dinophyceae</taxon>
        <taxon>Suessiales</taxon>
        <taxon>Symbiodiniaceae</taxon>
        <taxon>Symbiodinium</taxon>
    </lineage>
</organism>
<feature type="region of interest" description="Disordered" evidence="1">
    <location>
        <begin position="73"/>
        <end position="118"/>
    </location>
</feature>
<dbReference type="AlphaFoldDB" id="A0A1Q9D8N4"/>
<gene>
    <name evidence="2" type="ORF">AK812_SmicGene26744</name>
</gene>
<name>A0A1Q9D8N4_SYMMI</name>
<feature type="compositionally biased region" description="Low complexity" evidence="1">
    <location>
        <begin position="81"/>
        <end position="90"/>
    </location>
</feature>